<evidence type="ECO:0000313" key="8">
    <source>
        <dbReference type="Proteomes" id="UP000054935"/>
    </source>
</evidence>
<comment type="similarity">
    <text evidence="1">Belongs to the ABC transporter superfamily.</text>
</comment>
<sequence length="233" mass="24064">MTLTIENLTVQQGGRAVVSEASLAVAPGKVTAVLGANGAGKSELALAIGGMLPVASGAVRADGRDLAGLAPNAVRAAGVAVVPEGHRVLTLLSVDDNLRAAASLLSTSEVEETLERTYTLFPELAERKKQIAGTMSGGQQQMLAIGHALMCRPQYLVIDEMSLGLAPLIVKRLVSAIGQLVADGAGIIIVEQFTEVALSMVDDAIVMRGGAVRYSGSAQALKDDPSLLDQAYF</sequence>
<evidence type="ECO:0000256" key="3">
    <source>
        <dbReference type="ARBA" id="ARBA00022741"/>
    </source>
</evidence>
<evidence type="ECO:0000256" key="5">
    <source>
        <dbReference type="ARBA" id="ARBA00022970"/>
    </source>
</evidence>
<dbReference type="Pfam" id="PF00005">
    <property type="entry name" value="ABC_tran"/>
    <property type="match status" value="1"/>
</dbReference>
<keyword evidence="2" id="KW-0813">Transport</keyword>
<dbReference type="GO" id="GO:0015807">
    <property type="term" value="P:L-amino acid transport"/>
    <property type="evidence" value="ECO:0007669"/>
    <property type="project" value="TreeGrafter"/>
</dbReference>
<evidence type="ECO:0000313" key="7">
    <source>
        <dbReference type="EMBL" id="CUH82273.1"/>
    </source>
</evidence>
<evidence type="ECO:0000256" key="4">
    <source>
        <dbReference type="ARBA" id="ARBA00022840"/>
    </source>
</evidence>
<dbReference type="Gene3D" id="3.40.50.300">
    <property type="entry name" value="P-loop containing nucleotide triphosphate hydrolases"/>
    <property type="match status" value="1"/>
</dbReference>
<evidence type="ECO:0000256" key="2">
    <source>
        <dbReference type="ARBA" id="ARBA00022448"/>
    </source>
</evidence>
<reference evidence="7 8" key="1">
    <citation type="submission" date="2015-09" db="EMBL/GenBank/DDBJ databases">
        <authorList>
            <consortium name="Swine Surveillance"/>
        </authorList>
    </citation>
    <scope>NUCLEOTIDE SEQUENCE [LARGE SCALE GENOMIC DNA]</scope>
    <source>
        <strain evidence="7 8">CECT 7648</strain>
    </source>
</reference>
<dbReference type="InterPro" id="IPR027417">
    <property type="entry name" value="P-loop_NTPase"/>
</dbReference>
<dbReference type="PROSITE" id="PS50893">
    <property type="entry name" value="ABC_TRANSPORTER_2"/>
    <property type="match status" value="1"/>
</dbReference>
<gene>
    <name evidence="7" type="primary">livF_6</name>
    <name evidence="7" type="ORF">TRN7648_03893</name>
</gene>
<accession>A0A0N7M149</accession>
<dbReference type="EMBL" id="CYSE01000011">
    <property type="protein sequence ID" value="CUH82273.1"/>
    <property type="molecule type" value="Genomic_DNA"/>
</dbReference>
<evidence type="ECO:0000259" key="6">
    <source>
        <dbReference type="PROSITE" id="PS50893"/>
    </source>
</evidence>
<evidence type="ECO:0000256" key="1">
    <source>
        <dbReference type="ARBA" id="ARBA00005417"/>
    </source>
</evidence>
<dbReference type="RefSeq" id="WP_058249245.1">
    <property type="nucleotide sequence ID" value="NZ_CYSE01000011.1"/>
</dbReference>
<dbReference type="InterPro" id="IPR052156">
    <property type="entry name" value="BCAA_Transport_ATP-bd_LivF"/>
</dbReference>
<proteinExistence type="inferred from homology"/>
<protein>
    <submittedName>
        <fullName evidence="7">LIV-I protein F</fullName>
    </submittedName>
</protein>
<dbReference type="GO" id="GO:0016887">
    <property type="term" value="F:ATP hydrolysis activity"/>
    <property type="evidence" value="ECO:0007669"/>
    <property type="project" value="InterPro"/>
</dbReference>
<dbReference type="GO" id="GO:0005524">
    <property type="term" value="F:ATP binding"/>
    <property type="evidence" value="ECO:0007669"/>
    <property type="project" value="UniProtKB-KW"/>
</dbReference>
<name>A0A0N7M149_9RHOB</name>
<keyword evidence="4" id="KW-0067">ATP-binding</keyword>
<dbReference type="PANTHER" id="PTHR43820:SF4">
    <property type="entry name" value="HIGH-AFFINITY BRANCHED-CHAIN AMINO ACID TRANSPORT ATP-BINDING PROTEIN LIVF"/>
    <property type="match status" value="1"/>
</dbReference>
<keyword evidence="3" id="KW-0547">Nucleotide-binding</keyword>
<keyword evidence="8" id="KW-1185">Reference proteome</keyword>
<dbReference type="InterPro" id="IPR003439">
    <property type="entry name" value="ABC_transporter-like_ATP-bd"/>
</dbReference>
<keyword evidence="5" id="KW-0029">Amino-acid transport</keyword>
<dbReference type="STRING" id="441103.TRN7648_03893"/>
<dbReference type="InterPro" id="IPR003593">
    <property type="entry name" value="AAA+_ATPase"/>
</dbReference>
<dbReference type="SUPFAM" id="SSF52540">
    <property type="entry name" value="P-loop containing nucleoside triphosphate hydrolases"/>
    <property type="match status" value="1"/>
</dbReference>
<dbReference type="Proteomes" id="UP000054935">
    <property type="component" value="Unassembled WGS sequence"/>
</dbReference>
<dbReference type="AlphaFoldDB" id="A0A0N7M149"/>
<dbReference type="PANTHER" id="PTHR43820">
    <property type="entry name" value="HIGH-AFFINITY BRANCHED-CHAIN AMINO ACID TRANSPORT ATP-BINDING PROTEIN LIVF"/>
    <property type="match status" value="1"/>
</dbReference>
<dbReference type="OrthoDB" id="9776369at2"/>
<dbReference type="GO" id="GO:0015658">
    <property type="term" value="F:branched-chain amino acid transmembrane transporter activity"/>
    <property type="evidence" value="ECO:0007669"/>
    <property type="project" value="TreeGrafter"/>
</dbReference>
<organism evidence="7 8">
    <name type="scientific">Tropicibacter naphthalenivorans</name>
    <dbReference type="NCBI Taxonomy" id="441103"/>
    <lineage>
        <taxon>Bacteria</taxon>
        <taxon>Pseudomonadati</taxon>
        <taxon>Pseudomonadota</taxon>
        <taxon>Alphaproteobacteria</taxon>
        <taxon>Rhodobacterales</taxon>
        <taxon>Roseobacteraceae</taxon>
        <taxon>Tropicibacter</taxon>
    </lineage>
</organism>
<dbReference type="SMART" id="SM00382">
    <property type="entry name" value="AAA"/>
    <property type="match status" value="1"/>
</dbReference>
<feature type="domain" description="ABC transporter" evidence="6">
    <location>
        <begin position="3"/>
        <end position="233"/>
    </location>
</feature>